<name>A0A1Q4HEM8_9MYCO</name>
<sequence length="143" mass="15824">MSNVAVQQHHRSSWPEMSDIFPGLPSWANLRPIFGGHPIKVEDDIRDGKYELKAEIPGVDPDKDVDITVRNGMLTIKAERSEKKETNGHSEFSYGSFTRTVALPSGADEDHIKAHCEKGVLTVSVPLKEPKSPEKHIAVERAG</sequence>
<dbReference type="EMBL" id="PDCR01000011">
    <property type="protein sequence ID" value="PEG54637.1"/>
    <property type="molecule type" value="Genomic_DNA"/>
</dbReference>
<dbReference type="OrthoDB" id="3855217at2"/>
<evidence type="ECO:0000313" key="5">
    <source>
        <dbReference type="EMBL" id="PEG54637.1"/>
    </source>
</evidence>
<dbReference type="InterPro" id="IPR008978">
    <property type="entry name" value="HSP20-like_chaperone"/>
</dbReference>
<comment type="caution">
    <text evidence="5">The sequence shown here is derived from an EMBL/GenBank/DDBJ whole genome shotgun (WGS) entry which is preliminary data.</text>
</comment>
<dbReference type="SUPFAM" id="SSF49764">
    <property type="entry name" value="HSP20-like chaperones"/>
    <property type="match status" value="1"/>
</dbReference>
<evidence type="ECO:0000313" key="6">
    <source>
        <dbReference type="Proteomes" id="UP000191039"/>
    </source>
</evidence>
<dbReference type="PANTHER" id="PTHR11527">
    <property type="entry name" value="HEAT-SHOCK PROTEIN 20 FAMILY MEMBER"/>
    <property type="match status" value="1"/>
</dbReference>
<keyword evidence="7" id="KW-1185">Reference proteome</keyword>
<dbReference type="Proteomes" id="UP000191039">
    <property type="component" value="Unassembled WGS sequence"/>
</dbReference>
<feature type="domain" description="SHSP" evidence="3">
    <location>
        <begin position="30"/>
        <end position="142"/>
    </location>
</feature>
<comment type="similarity">
    <text evidence="1 2">Belongs to the small heat shock protein (HSP20) family.</text>
</comment>
<proteinExistence type="inferred from homology"/>
<accession>A0A1Q4HEM8</accession>
<reference evidence="4 6" key="1">
    <citation type="submission" date="2016-09" db="EMBL/GenBank/DDBJ databases">
        <title>genome sequences of unsequenced Mycobacteria.</title>
        <authorList>
            <person name="Greninger A.L."/>
            <person name="Jerome K.R."/>
            <person name="Mcnair B."/>
            <person name="Wallis C."/>
            <person name="Fang F."/>
        </authorList>
    </citation>
    <scope>NUCLEOTIDE SEQUENCE [LARGE SCALE GENOMIC DNA]</scope>
    <source>
        <strain evidence="4 6">BM1</strain>
    </source>
</reference>
<dbReference type="EMBL" id="MIJD01000051">
    <property type="protein sequence ID" value="OPE55032.1"/>
    <property type="molecule type" value="Genomic_DNA"/>
</dbReference>
<dbReference type="Gene3D" id="2.60.40.790">
    <property type="match status" value="1"/>
</dbReference>
<reference evidence="5 7" key="2">
    <citation type="submission" date="2017-10" db="EMBL/GenBank/DDBJ databases">
        <title>The new phylogeny of genus Mycobacterium.</title>
        <authorList>
            <person name="Tortoli E."/>
            <person name="Trovato A."/>
            <person name="Cirillo D.M."/>
        </authorList>
    </citation>
    <scope>NUCLEOTIDE SEQUENCE [LARGE SCALE GENOMIC DNA]</scope>
    <source>
        <strain evidence="5 7">IP141170001</strain>
    </source>
</reference>
<dbReference type="Pfam" id="PF00011">
    <property type="entry name" value="HSP20"/>
    <property type="match status" value="1"/>
</dbReference>
<evidence type="ECO:0000313" key="4">
    <source>
        <dbReference type="EMBL" id="OPE55032.1"/>
    </source>
</evidence>
<dbReference type="STRING" id="1801.BRW64_11365"/>
<organism evidence="5 7">
    <name type="scientific">Mycolicibacterium diernhoferi</name>
    <dbReference type="NCBI Taxonomy" id="1801"/>
    <lineage>
        <taxon>Bacteria</taxon>
        <taxon>Bacillati</taxon>
        <taxon>Actinomycetota</taxon>
        <taxon>Actinomycetes</taxon>
        <taxon>Mycobacteriales</taxon>
        <taxon>Mycobacteriaceae</taxon>
        <taxon>Mycolicibacterium</taxon>
    </lineage>
</organism>
<dbReference type="CDD" id="cd06464">
    <property type="entry name" value="ACD_sHsps-like"/>
    <property type="match status" value="1"/>
</dbReference>
<evidence type="ECO:0000256" key="1">
    <source>
        <dbReference type="PROSITE-ProRule" id="PRU00285"/>
    </source>
</evidence>
<dbReference type="Proteomes" id="UP000220340">
    <property type="component" value="Unassembled WGS sequence"/>
</dbReference>
<dbReference type="AlphaFoldDB" id="A0A1Q4HEM8"/>
<evidence type="ECO:0000259" key="3">
    <source>
        <dbReference type="PROSITE" id="PS01031"/>
    </source>
</evidence>
<protein>
    <recommendedName>
        <fullName evidence="3">SHSP domain-containing protein</fullName>
    </recommendedName>
</protein>
<evidence type="ECO:0000256" key="2">
    <source>
        <dbReference type="RuleBase" id="RU003616"/>
    </source>
</evidence>
<dbReference type="PROSITE" id="PS01031">
    <property type="entry name" value="SHSP"/>
    <property type="match status" value="1"/>
</dbReference>
<dbReference type="RefSeq" id="WP_073856348.1">
    <property type="nucleotide sequence ID" value="NZ_BAAATC010000020.1"/>
</dbReference>
<dbReference type="InterPro" id="IPR002068">
    <property type="entry name" value="A-crystallin/Hsp20_dom"/>
</dbReference>
<gene>
    <name evidence="4" type="ORF">BV510_07315</name>
    <name evidence="5" type="ORF">CRI78_10675</name>
</gene>
<evidence type="ECO:0000313" key="7">
    <source>
        <dbReference type="Proteomes" id="UP000220340"/>
    </source>
</evidence>
<dbReference type="InterPro" id="IPR031107">
    <property type="entry name" value="Small_HSP"/>
</dbReference>